<gene>
    <name evidence="2" type="ORF">B0H17DRAFT_1137743</name>
</gene>
<dbReference type="AlphaFoldDB" id="A0AAD7D8B7"/>
<dbReference type="EMBL" id="JARKIE010000108">
    <property type="protein sequence ID" value="KAJ7683424.1"/>
    <property type="molecule type" value="Genomic_DNA"/>
</dbReference>
<name>A0AAD7D8B7_MYCRO</name>
<evidence type="ECO:0000313" key="3">
    <source>
        <dbReference type="Proteomes" id="UP001221757"/>
    </source>
</evidence>
<evidence type="ECO:0000313" key="2">
    <source>
        <dbReference type="EMBL" id="KAJ7683424.1"/>
    </source>
</evidence>
<dbReference type="Proteomes" id="UP001221757">
    <property type="component" value="Unassembled WGS sequence"/>
</dbReference>
<accession>A0AAD7D8B7</accession>
<sequence length="199" mass="21498">MEYSNSSDVRPGTRGSDPPAANSEATSWTFRPKAATVSLSGRILKDRGTKMDIVVSSSNKKQTTSEQDTRMKGAPARGDIAGRGDIQKHLEAQLVRARCRLFFPFKNYLNEHRTTAKVFTKRDSTSTTSVPPCVLLPARAEPRCCAAGARGGLWARLTIAVRSGRWSSNCDSGTTLVQVRSSARPGLVDALLVMGATLD</sequence>
<feature type="compositionally biased region" description="Polar residues" evidence="1">
    <location>
        <begin position="55"/>
        <end position="66"/>
    </location>
</feature>
<keyword evidence="3" id="KW-1185">Reference proteome</keyword>
<proteinExistence type="predicted"/>
<feature type="region of interest" description="Disordered" evidence="1">
    <location>
        <begin position="55"/>
        <end position="81"/>
    </location>
</feature>
<feature type="region of interest" description="Disordered" evidence="1">
    <location>
        <begin position="1"/>
        <end position="28"/>
    </location>
</feature>
<protein>
    <submittedName>
        <fullName evidence="2">Uncharacterized protein</fullName>
    </submittedName>
</protein>
<evidence type="ECO:0000256" key="1">
    <source>
        <dbReference type="SAM" id="MobiDB-lite"/>
    </source>
</evidence>
<organism evidence="2 3">
    <name type="scientific">Mycena rosella</name>
    <name type="common">Pink bonnet</name>
    <name type="synonym">Agaricus rosellus</name>
    <dbReference type="NCBI Taxonomy" id="1033263"/>
    <lineage>
        <taxon>Eukaryota</taxon>
        <taxon>Fungi</taxon>
        <taxon>Dikarya</taxon>
        <taxon>Basidiomycota</taxon>
        <taxon>Agaricomycotina</taxon>
        <taxon>Agaricomycetes</taxon>
        <taxon>Agaricomycetidae</taxon>
        <taxon>Agaricales</taxon>
        <taxon>Marasmiineae</taxon>
        <taxon>Mycenaceae</taxon>
        <taxon>Mycena</taxon>
    </lineage>
</organism>
<comment type="caution">
    <text evidence="2">The sequence shown here is derived from an EMBL/GenBank/DDBJ whole genome shotgun (WGS) entry which is preliminary data.</text>
</comment>
<reference evidence="2" key="1">
    <citation type="submission" date="2023-03" db="EMBL/GenBank/DDBJ databases">
        <title>Massive genome expansion in bonnet fungi (Mycena s.s.) driven by repeated elements and novel gene families across ecological guilds.</title>
        <authorList>
            <consortium name="Lawrence Berkeley National Laboratory"/>
            <person name="Harder C.B."/>
            <person name="Miyauchi S."/>
            <person name="Viragh M."/>
            <person name="Kuo A."/>
            <person name="Thoen E."/>
            <person name="Andreopoulos B."/>
            <person name="Lu D."/>
            <person name="Skrede I."/>
            <person name="Drula E."/>
            <person name="Henrissat B."/>
            <person name="Morin E."/>
            <person name="Kohler A."/>
            <person name="Barry K."/>
            <person name="LaButti K."/>
            <person name="Morin E."/>
            <person name="Salamov A."/>
            <person name="Lipzen A."/>
            <person name="Mereny Z."/>
            <person name="Hegedus B."/>
            <person name="Baldrian P."/>
            <person name="Stursova M."/>
            <person name="Weitz H."/>
            <person name="Taylor A."/>
            <person name="Grigoriev I.V."/>
            <person name="Nagy L.G."/>
            <person name="Martin F."/>
            <person name="Kauserud H."/>
        </authorList>
    </citation>
    <scope>NUCLEOTIDE SEQUENCE</scope>
    <source>
        <strain evidence="2">CBHHK067</strain>
    </source>
</reference>